<accession>A0A2I0U8G7</accession>
<gene>
    <name evidence="1" type="ORF">llap_7347</name>
</gene>
<dbReference type="AlphaFoldDB" id="A0A2I0U8G7"/>
<name>A0A2I0U8G7_LIMLA</name>
<evidence type="ECO:0000313" key="1">
    <source>
        <dbReference type="EMBL" id="PKU42347.1"/>
    </source>
</evidence>
<proteinExistence type="predicted"/>
<sequence length="269" mass="30085">MLSKGCKNHFLLPEAAYASGEGEDWRELRKQNESPALENFLEVKKGDKTGKKLEGRGEICTGDSWNDMIFTAKLILYARASLVTRRGAKAVFLPSLYQLLLPELPGFAFISGAHTILRHGAEILLANPVTGANHELVTWKLRVLLPTSFCKADIASHGLNGKMLETKKGIASKGSTGTPKSTIEKGREAHFEHCVQFWAPHDKKDIEVLEYAQRRATKLVKGLERKSSEEWLRELGLFSLEKRRLREDLIILYNHLKGDCSKVGVGLFS</sequence>
<dbReference type="Proteomes" id="UP000233556">
    <property type="component" value="Unassembled WGS sequence"/>
</dbReference>
<evidence type="ECO:0008006" key="3">
    <source>
        <dbReference type="Google" id="ProtNLM"/>
    </source>
</evidence>
<organism evidence="1 2">
    <name type="scientific">Limosa lapponica baueri</name>
    <dbReference type="NCBI Taxonomy" id="1758121"/>
    <lineage>
        <taxon>Eukaryota</taxon>
        <taxon>Metazoa</taxon>
        <taxon>Chordata</taxon>
        <taxon>Craniata</taxon>
        <taxon>Vertebrata</taxon>
        <taxon>Euteleostomi</taxon>
        <taxon>Archelosauria</taxon>
        <taxon>Archosauria</taxon>
        <taxon>Dinosauria</taxon>
        <taxon>Saurischia</taxon>
        <taxon>Theropoda</taxon>
        <taxon>Coelurosauria</taxon>
        <taxon>Aves</taxon>
        <taxon>Neognathae</taxon>
        <taxon>Neoaves</taxon>
        <taxon>Charadriiformes</taxon>
        <taxon>Scolopacidae</taxon>
        <taxon>Limosa</taxon>
    </lineage>
</organism>
<dbReference type="EMBL" id="KZ506002">
    <property type="protein sequence ID" value="PKU42347.1"/>
    <property type="molecule type" value="Genomic_DNA"/>
</dbReference>
<reference evidence="2" key="1">
    <citation type="submission" date="2017-11" db="EMBL/GenBank/DDBJ databases">
        <authorList>
            <person name="Lima N.C."/>
            <person name="Parody-Merino A.M."/>
            <person name="Battley P.F."/>
            <person name="Fidler A.E."/>
            <person name="Prosdocimi F."/>
        </authorList>
    </citation>
    <scope>NUCLEOTIDE SEQUENCE [LARGE SCALE GENOMIC DNA]</scope>
</reference>
<keyword evidence="2" id="KW-1185">Reference proteome</keyword>
<reference evidence="2" key="2">
    <citation type="submission" date="2017-12" db="EMBL/GenBank/DDBJ databases">
        <title>Genome sequence of the Bar-tailed Godwit (Limosa lapponica baueri).</title>
        <authorList>
            <person name="Lima N.C.B."/>
            <person name="Parody-Merino A.M."/>
            <person name="Battley P.F."/>
            <person name="Fidler A.E."/>
            <person name="Prosdocimi F."/>
        </authorList>
    </citation>
    <scope>NUCLEOTIDE SEQUENCE [LARGE SCALE GENOMIC DNA]</scope>
</reference>
<evidence type="ECO:0000313" key="2">
    <source>
        <dbReference type="Proteomes" id="UP000233556"/>
    </source>
</evidence>
<protein>
    <recommendedName>
        <fullName evidence="3">Rna-directed dna polymerase from mobile element jockey-like</fullName>
    </recommendedName>
</protein>